<dbReference type="RefSeq" id="WP_013015832.1">
    <property type="nucleotide sequence ID" value="NC_013947.1"/>
</dbReference>
<dbReference type="SUPFAM" id="SSF63829">
    <property type="entry name" value="Calcium-dependent phosphotriesterase"/>
    <property type="match status" value="1"/>
</dbReference>
<dbReference type="HOGENOM" id="CLU_018570_0_0_11"/>
<protein>
    <recommendedName>
        <fullName evidence="4">Phosphatase</fullName>
    </recommendedName>
</protein>
<name>D3Q5W2_STANL</name>
<feature type="region of interest" description="Disordered" evidence="1">
    <location>
        <begin position="515"/>
        <end position="549"/>
    </location>
</feature>
<evidence type="ECO:0000313" key="2">
    <source>
        <dbReference type="EMBL" id="ADD40261.1"/>
    </source>
</evidence>
<dbReference type="Pfam" id="PF05787">
    <property type="entry name" value="PhoX"/>
    <property type="match status" value="1"/>
</dbReference>
<dbReference type="AlphaFoldDB" id="D3Q5W2"/>
<reference evidence="2 3" key="1">
    <citation type="journal article" date="2009" name="Stand. Genomic Sci.">
        <title>Complete genome sequence of Stackebrandtia nassauensis type strain (LLR-40K-21).</title>
        <authorList>
            <person name="Munk C."/>
            <person name="Lapidus A."/>
            <person name="Copeland A."/>
            <person name="Jando M."/>
            <person name="Mayilraj S."/>
            <person name="Glavina Del Rio T."/>
            <person name="Nolan M."/>
            <person name="Chen F."/>
            <person name="Lucas S."/>
            <person name="Tice H."/>
            <person name="Cheng J.F."/>
            <person name="Han C."/>
            <person name="Detter J.C."/>
            <person name="Bruce D."/>
            <person name="Goodwin L."/>
            <person name="Chain P."/>
            <person name="Pitluck S."/>
            <person name="Goker M."/>
            <person name="Ovchinikova G."/>
            <person name="Pati A."/>
            <person name="Ivanova N."/>
            <person name="Mavromatis K."/>
            <person name="Chen A."/>
            <person name="Palaniappan K."/>
            <person name="Land M."/>
            <person name="Hauser L."/>
            <person name="Chang Y.J."/>
            <person name="Jeffries C.D."/>
            <person name="Bristow J."/>
            <person name="Eisen J.A."/>
            <person name="Markowitz V."/>
            <person name="Hugenholtz P."/>
            <person name="Kyrpides N.C."/>
            <person name="Klenk H.P."/>
        </authorList>
    </citation>
    <scope>NUCLEOTIDE SEQUENCE [LARGE SCALE GENOMIC DNA]</scope>
    <source>
        <strain evidence="3">DSM 44728 / CIP 108903 / NRRL B-16338 / NBRC 102104 / LLR-40K-21</strain>
    </source>
</reference>
<keyword evidence="3" id="KW-1185">Reference proteome</keyword>
<sequence length="698" mass="76781">MTRPRRQLPLLNSGTRHANRSNMTCRFRCGNACDHPAPNRSLNTYFGDLFASRRNVLRAGSVGAIAIGAGTAGLLATGNAAADPVSEPAGPAAPDPRHHSGKLTFEPVPPNTDDKVTVPSGYEHSVIIEWGTPIIEGAPEFDIDNQTAKAQRGQFGYNNDYLGVLPLGRGDHKALMVVNHEYTDEILMFREYPGGSEADPEQIKIAMAAHGLSVVEIRRDRETGQWRTIMDAKGRFSEYNRRIHLDTKFKFTGPATGDDLVKTKADPRGTTPIGTQNNCSGGLTPWGTVLSGEENFNQYFVGGDAAPDEAKPALKRYGFNLDVHHDEENRRFDRVQERFDLSKHPNEANRFGWIIEIDPHNPNSKPRKHTMLGRFKHEGANPIIAKNGKVVVYMGDDERFDYLYKFVSDEKYRKHDREHNLRLLERGTLYVAKLSFTSEDEIDGSGKLPSDGAFDGAGKWIKLAHNDESFVDGFTAAEVLVNTRLAADKVGATKMDRPEDVEPNRLTGKIYAALTNNSDRGKDGKPGADEANPRNKNKHGQIIEITENRGDNTSKEFNWTLPIVCGDPNDESTFFSGFDKSKVSPISCPDNVAFDSSGKNLWISTDGNALGSHDGLFAVPLTGEHKGWLRQFLSVPVGAETCGPFISEDNKTVFVSVQHPGEVDGATVDKPASVWPNGDYAKPAVVCAWRPDGKDVGR</sequence>
<dbReference type="STRING" id="446470.Snas_0547"/>
<evidence type="ECO:0008006" key="4">
    <source>
        <dbReference type="Google" id="ProtNLM"/>
    </source>
</evidence>
<dbReference type="InterPro" id="IPR006311">
    <property type="entry name" value="TAT_signal"/>
</dbReference>
<dbReference type="Proteomes" id="UP000000844">
    <property type="component" value="Chromosome"/>
</dbReference>
<dbReference type="KEGG" id="sna:Snas_0547"/>
<dbReference type="PROSITE" id="PS51318">
    <property type="entry name" value="TAT"/>
    <property type="match status" value="1"/>
</dbReference>
<proteinExistence type="predicted"/>
<feature type="compositionally biased region" description="Basic and acidic residues" evidence="1">
    <location>
        <begin position="519"/>
        <end position="533"/>
    </location>
</feature>
<dbReference type="InterPro" id="IPR008557">
    <property type="entry name" value="PhoX"/>
</dbReference>
<dbReference type="eggNOG" id="COG3211">
    <property type="taxonomic scope" value="Bacteria"/>
</dbReference>
<dbReference type="EMBL" id="CP001778">
    <property type="protein sequence ID" value="ADD40261.1"/>
    <property type="molecule type" value="Genomic_DNA"/>
</dbReference>
<evidence type="ECO:0000313" key="3">
    <source>
        <dbReference type="Proteomes" id="UP000000844"/>
    </source>
</evidence>
<dbReference type="PANTHER" id="PTHR35399:SF2">
    <property type="entry name" value="DUF839 DOMAIN-CONTAINING PROTEIN"/>
    <property type="match status" value="1"/>
</dbReference>
<evidence type="ECO:0000256" key="1">
    <source>
        <dbReference type="SAM" id="MobiDB-lite"/>
    </source>
</evidence>
<dbReference type="PANTHER" id="PTHR35399">
    <property type="entry name" value="SLR8030 PROTEIN"/>
    <property type="match status" value="1"/>
</dbReference>
<feature type="region of interest" description="Disordered" evidence="1">
    <location>
        <begin position="81"/>
        <end position="112"/>
    </location>
</feature>
<gene>
    <name evidence="2" type="ordered locus">Snas_0547</name>
</gene>
<organism evidence="2 3">
    <name type="scientific">Stackebrandtia nassauensis (strain DSM 44728 / CIP 108903 / NRRL B-16338 / NBRC 102104 / LLR-40K-21)</name>
    <dbReference type="NCBI Taxonomy" id="446470"/>
    <lineage>
        <taxon>Bacteria</taxon>
        <taxon>Bacillati</taxon>
        <taxon>Actinomycetota</taxon>
        <taxon>Actinomycetes</taxon>
        <taxon>Glycomycetales</taxon>
        <taxon>Glycomycetaceae</taxon>
        <taxon>Stackebrandtia</taxon>
    </lineage>
</organism>
<accession>D3Q5W2</accession>